<feature type="domain" description="BPL/LPL catalytic" evidence="7">
    <location>
        <begin position="1"/>
        <end position="111"/>
    </location>
</feature>
<dbReference type="InterPro" id="IPR003142">
    <property type="entry name" value="BPL_C"/>
</dbReference>
<dbReference type="Pfam" id="PF02237">
    <property type="entry name" value="BPL_C"/>
    <property type="match status" value="1"/>
</dbReference>
<dbReference type="PROSITE" id="PS51733">
    <property type="entry name" value="BPL_LPL_CATALYTIC"/>
    <property type="match status" value="1"/>
</dbReference>
<keyword evidence="2" id="KW-0547">Nucleotide-binding</keyword>
<evidence type="ECO:0000256" key="3">
    <source>
        <dbReference type="ARBA" id="ARBA00022840"/>
    </source>
</evidence>
<dbReference type="SUPFAM" id="SSF50037">
    <property type="entry name" value="C-terminal domain of transcriptional repressors"/>
    <property type="match status" value="1"/>
</dbReference>
<evidence type="ECO:0000313" key="8">
    <source>
        <dbReference type="EMBL" id="TCS64138.1"/>
    </source>
</evidence>
<comment type="caution">
    <text evidence="8">The sequence shown here is derived from an EMBL/GenBank/DDBJ whole genome shotgun (WGS) entry which is preliminary data.</text>
</comment>
<dbReference type="InterPro" id="IPR045864">
    <property type="entry name" value="aa-tRNA-synth_II/BPL/LPL"/>
</dbReference>
<dbReference type="PANTHER" id="PTHR12835">
    <property type="entry name" value="BIOTIN PROTEIN LIGASE"/>
    <property type="match status" value="1"/>
</dbReference>
<dbReference type="EMBL" id="SLZW01000002">
    <property type="protein sequence ID" value="TCS64138.1"/>
    <property type="molecule type" value="Genomic_DNA"/>
</dbReference>
<evidence type="ECO:0000313" key="9">
    <source>
        <dbReference type="Proteomes" id="UP000295304"/>
    </source>
</evidence>
<dbReference type="GO" id="GO:0005737">
    <property type="term" value="C:cytoplasm"/>
    <property type="evidence" value="ECO:0007669"/>
    <property type="project" value="TreeGrafter"/>
</dbReference>
<keyword evidence="4" id="KW-0092">Biotin</keyword>
<reference evidence="8 9" key="1">
    <citation type="submission" date="2019-03" db="EMBL/GenBank/DDBJ databases">
        <title>Genomic Encyclopedia of Type Strains, Phase IV (KMG-IV): sequencing the most valuable type-strain genomes for metagenomic binning, comparative biology and taxonomic classification.</title>
        <authorList>
            <person name="Goeker M."/>
        </authorList>
    </citation>
    <scope>NUCLEOTIDE SEQUENCE [LARGE SCALE GENOMIC DNA]</scope>
    <source>
        <strain evidence="8 9">DSM 101688</strain>
    </source>
</reference>
<dbReference type="Gene3D" id="3.30.930.10">
    <property type="entry name" value="Bira Bifunctional Protein, Domain 2"/>
    <property type="match status" value="1"/>
</dbReference>
<evidence type="ECO:0000256" key="6">
    <source>
        <dbReference type="ARBA" id="ARBA00047846"/>
    </source>
</evidence>
<organism evidence="8 9">
    <name type="scientific">Varunaivibrio sulfuroxidans</name>
    <dbReference type="NCBI Taxonomy" id="1773489"/>
    <lineage>
        <taxon>Bacteria</taxon>
        <taxon>Pseudomonadati</taxon>
        <taxon>Pseudomonadota</taxon>
        <taxon>Alphaproteobacteria</taxon>
        <taxon>Rhodospirillales</taxon>
        <taxon>Magnetovibrionaceae</taxon>
        <taxon>Varunaivibrio</taxon>
    </lineage>
</organism>
<keyword evidence="9" id="KW-1185">Reference proteome</keyword>
<proteinExistence type="predicted"/>
<accession>A0A4R3JDN4</accession>
<name>A0A4R3JDN4_9PROT</name>
<sequence>MQIGFVASLAIADAMRHALPRSAFVTCKWPNDVLIEGRKAAGILVESALNTNGDLDWMIIGMGVNVAHCPGPEDVDYPVTSMAREGGHGLDSETILKSVAQRFLTHMATWRTLGFGPVRRAWLAHGAGLGKPIRVRLGVETLEGIFETLDEDGALVLNMAGGRRRIVAGEVFPADRPVEIS</sequence>
<dbReference type="Pfam" id="PF16917">
    <property type="entry name" value="BPL_LplA_LipB_2"/>
    <property type="match status" value="1"/>
</dbReference>
<dbReference type="PANTHER" id="PTHR12835:SF5">
    <property type="entry name" value="BIOTIN--PROTEIN LIGASE"/>
    <property type="match status" value="1"/>
</dbReference>
<dbReference type="NCBIfam" id="TIGR00121">
    <property type="entry name" value="birA_ligase"/>
    <property type="match status" value="1"/>
</dbReference>
<protein>
    <recommendedName>
        <fullName evidence="5">biotin--[biotin carboxyl-carrier protein] ligase</fullName>
        <ecNumber evidence="5">6.3.4.15</ecNumber>
    </recommendedName>
</protein>
<dbReference type="InterPro" id="IPR004143">
    <property type="entry name" value="BPL_LPL_catalytic"/>
</dbReference>
<dbReference type="SUPFAM" id="SSF55681">
    <property type="entry name" value="Class II aaRS and biotin synthetases"/>
    <property type="match status" value="1"/>
</dbReference>
<evidence type="ECO:0000256" key="4">
    <source>
        <dbReference type="ARBA" id="ARBA00023267"/>
    </source>
</evidence>
<dbReference type="Gene3D" id="2.30.30.100">
    <property type="match status" value="1"/>
</dbReference>
<dbReference type="GO" id="GO:0005524">
    <property type="term" value="F:ATP binding"/>
    <property type="evidence" value="ECO:0007669"/>
    <property type="project" value="UniProtKB-KW"/>
</dbReference>
<comment type="catalytic activity">
    <reaction evidence="6">
        <text>biotin + L-lysyl-[protein] + ATP = N(6)-biotinyl-L-lysyl-[protein] + AMP + diphosphate + H(+)</text>
        <dbReference type="Rhea" id="RHEA:11756"/>
        <dbReference type="Rhea" id="RHEA-COMP:9752"/>
        <dbReference type="Rhea" id="RHEA-COMP:10505"/>
        <dbReference type="ChEBI" id="CHEBI:15378"/>
        <dbReference type="ChEBI" id="CHEBI:29969"/>
        <dbReference type="ChEBI" id="CHEBI:30616"/>
        <dbReference type="ChEBI" id="CHEBI:33019"/>
        <dbReference type="ChEBI" id="CHEBI:57586"/>
        <dbReference type="ChEBI" id="CHEBI:83144"/>
        <dbReference type="ChEBI" id="CHEBI:456215"/>
        <dbReference type="EC" id="6.3.4.15"/>
    </reaction>
</comment>
<dbReference type="AlphaFoldDB" id="A0A4R3JDN4"/>
<dbReference type="Proteomes" id="UP000295304">
    <property type="component" value="Unassembled WGS sequence"/>
</dbReference>
<dbReference type="GO" id="GO:0004077">
    <property type="term" value="F:biotin--[biotin carboxyl-carrier protein] ligase activity"/>
    <property type="evidence" value="ECO:0007669"/>
    <property type="project" value="UniProtKB-EC"/>
</dbReference>
<dbReference type="InterPro" id="IPR008988">
    <property type="entry name" value="Transcriptional_repressor_C"/>
</dbReference>
<evidence type="ECO:0000256" key="2">
    <source>
        <dbReference type="ARBA" id="ARBA00022741"/>
    </source>
</evidence>
<evidence type="ECO:0000256" key="1">
    <source>
        <dbReference type="ARBA" id="ARBA00022598"/>
    </source>
</evidence>
<evidence type="ECO:0000256" key="5">
    <source>
        <dbReference type="ARBA" id="ARBA00024227"/>
    </source>
</evidence>
<keyword evidence="3" id="KW-0067">ATP-binding</keyword>
<dbReference type="InterPro" id="IPR004408">
    <property type="entry name" value="Biotin_CoA_COase_ligase"/>
</dbReference>
<evidence type="ECO:0000259" key="7">
    <source>
        <dbReference type="PROSITE" id="PS51733"/>
    </source>
</evidence>
<keyword evidence="1 8" id="KW-0436">Ligase</keyword>
<gene>
    <name evidence="8" type="ORF">EDD55_102180</name>
</gene>
<dbReference type="EC" id="6.3.4.15" evidence="5"/>